<dbReference type="EMBL" id="JACEIK010001281">
    <property type="protein sequence ID" value="MCD7467897.1"/>
    <property type="molecule type" value="Genomic_DNA"/>
</dbReference>
<sequence length="100" mass="11069">MTGHKDSLSVLHRRFTGLNPQSAGCLHPCPIHYLQVMVDRKFIDCHLRATDGSQFIIHFPGTLVETGGELAVRGLALVFHWRGIGSLLFSVIFWTPPACA</sequence>
<protein>
    <submittedName>
        <fullName evidence="1">Uncharacterized protein</fullName>
    </submittedName>
</protein>
<organism evidence="1 2">
    <name type="scientific">Datura stramonium</name>
    <name type="common">Jimsonweed</name>
    <name type="synonym">Common thornapple</name>
    <dbReference type="NCBI Taxonomy" id="4076"/>
    <lineage>
        <taxon>Eukaryota</taxon>
        <taxon>Viridiplantae</taxon>
        <taxon>Streptophyta</taxon>
        <taxon>Embryophyta</taxon>
        <taxon>Tracheophyta</taxon>
        <taxon>Spermatophyta</taxon>
        <taxon>Magnoliopsida</taxon>
        <taxon>eudicotyledons</taxon>
        <taxon>Gunneridae</taxon>
        <taxon>Pentapetalae</taxon>
        <taxon>asterids</taxon>
        <taxon>lamiids</taxon>
        <taxon>Solanales</taxon>
        <taxon>Solanaceae</taxon>
        <taxon>Solanoideae</taxon>
        <taxon>Datureae</taxon>
        <taxon>Datura</taxon>
    </lineage>
</organism>
<reference evidence="1 2" key="1">
    <citation type="journal article" date="2021" name="BMC Genomics">
        <title>Datura genome reveals duplications of psychoactive alkaloid biosynthetic genes and high mutation rate following tissue culture.</title>
        <authorList>
            <person name="Rajewski A."/>
            <person name="Carter-House D."/>
            <person name="Stajich J."/>
            <person name="Litt A."/>
        </authorList>
    </citation>
    <scope>NUCLEOTIDE SEQUENCE [LARGE SCALE GENOMIC DNA]</scope>
    <source>
        <strain evidence="1">AR-01</strain>
    </source>
</reference>
<proteinExistence type="predicted"/>
<dbReference type="Proteomes" id="UP000823775">
    <property type="component" value="Unassembled WGS sequence"/>
</dbReference>
<accession>A0ABS8TBF9</accession>
<name>A0ABS8TBF9_DATST</name>
<evidence type="ECO:0000313" key="1">
    <source>
        <dbReference type="EMBL" id="MCD7467897.1"/>
    </source>
</evidence>
<comment type="caution">
    <text evidence="1">The sequence shown here is derived from an EMBL/GenBank/DDBJ whole genome shotgun (WGS) entry which is preliminary data.</text>
</comment>
<keyword evidence="2" id="KW-1185">Reference proteome</keyword>
<evidence type="ECO:0000313" key="2">
    <source>
        <dbReference type="Proteomes" id="UP000823775"/>
    </source>
</evidence>
<gene>
    <name evidence="1" type="ORF">HAX54_005593</name>
</gene>